<feature type="transmembrane region" description="Helical" evidence="1">
    <location>
        <begin position="85"/>
        <end position="103"/>
    </location>
</feature>
<accession>A0A4U1BGM7</accession>
<keyword evidence="1" id="KW-1133">Transmembrane helix</keyword>
<comment type="caution">
    <text evidence="2">The sequence shown here is derived from an EMBL/GenBank/DDBJ whole genome shotgun (WGS) entry which is preliminary data.</text>
</comment>
<keyword evidence="3" id="KW-1185">Reference proteome</keyword>
<name>A0A4U1BGM7_9GAMM</name>
<evidence type="ECO:0000313" key="3">
    <source>
        <dbReference type="Proteomes" id="UP000305675"/>
    </source>
</evidence>
<dbReference type="PANTHER" id="PTHR43471:SF1">
    <property type="entry name" value="ABC TRANSPORTER PERMEASE PROTEIN NOSY-RELATED"/>
    <property type="match status" value="1"/>
</dbReference>
<dbReference type="Pfam" id="PF12679">
    <property type="entry name" value="ABC2_membrane_2"/>
    <property type="match status" value="1"/>
</dbReference>
<evidence type="ECO:0000256" key="1">
    <source>
        <dbReference type="SAM" id="Phobius"/>
    </source>
</evidence>
<feature type="transmembrane region" description="Helical" evidence="1">
    <location>
        <begin position="109"/>
        <end position="130"/>
    </location>
</feature>
<organism evidence="2 3">
    <name type="scientific">Ferrimonas aestuarii</name>
    <dbReference type="NCBI Taxonomy" id="2569539"/>
    <lineage>
        <taxon>Bacteria</taxon>
        <taxon>Pseudomonadati</taxon>
        <taxon>Pseudomonadota</taxon>
        <taxon>Gammaproteobacteria</taxon>
        <taxon>Alteromonadales</taxon>
        <taxon>Ferrimonadaceae</taxon>
        <taxon>Ferrimonas</taxon>
    </lineage>
</organism>
<sequence>MKVIATIAAKEFIDGFRHRWLVFASLIFALLSLAVTFLGPAIGGSFALPQLPTTISALATLAAFIIPLIAILLGHDAFVGEQEGGTLLLLLSYPISRWQLLLGKALGQGAILTATVVIGFGITMIALIGLQVAGVVELLAAFGVFMLAASLLAWAFLLLSYCVSLLVSSKGRALVVSALLWFVLVLLYDMVLLSLIVAEANGGIIRGLILFNPVDLFRLVNLLFVGDVSVSGVLSLITNNSISVPLMWASFGLWIVALLGIGHWLFKRKAI</sequence>
<feature type="transmembrane region" description="Helical" evidence="1">
    <location>
        <begin position="173"/>
        <end position="198"/>
    </location>
</feature>
<dbReference type="OrthoDB" id="9805862at2"/>
<dbReference type="GO" id="GO:0140359">
    <property type="term" value="F:ABC-type transporter activity"/>
    <property type="evidence" value="ECO:0007669"/>
    <property type="project" value="InterPro"/>
</dbReference>
<dbReference type="Proteomes" id="UP000305675">
    <property type="component" value="Unassembled WGS sequence"/>
</dbReference>
<gene>
    <name evidence="2" type="ORF">FCL42_19265</name>
</gene>
<protein>
    <submittedName>
        <fullName evidence="2">ABC transporter permease</fullName>
    </submittedName>
</protein>
<dbReference type="RefSeq" id="WP_136865063.1">
    <property type="nucleotide sequence ID" value="NZ_SWCJ01000022.1"/>
</dbReference>
<keyword evidence="1" id="KW-0812">Transmembrane</keyword>
<feature type="transmembrane region" description="Helical" evidence="1">
    <location>
        <begin position="20"/>
        <end position="42"/>
    </location>
</feature>
<dbReference type="PANTHER" id="PTHR43471">
    <property type="entry name" value="ABC TRANSPORTER PERMEASE"/>
    <property type="match status" value="1"/>
</dbReference>
<dbReference type="EMBL" id="SWCJ01000022">
    <property type="protein sequence ID" value="TKB50157.1"/>
    <property type="molecule type" value="Genomic_DNA"/>
</dbReference>
<feature type="transmembrane region" description="Helical" evidence="1">
    <location>
        <begin position="244"/>
        <end position="266"/>
    </location>
</feature>
<reference evidence="2 3" key="1">
    <citation type="submission" date="2019-04" db="EMBL/GenBank/DDBJ databases">
        <authorList>
            <person name="Hwang J.C."/>
        </authorList>
    </citation>
    <scope>NUCLEOTIDE SEQUENCE [LARGE SCALE GENOMIC DNA]</scope>
    <source>
        <strain evidence="2 3">IMCC35002</strain>
    </source>
</reference>
<feature type="transmembrane region" description="Helical" evidence="1">
    <location>
        <begin position="54"/>
        <end position="73"/>
    </location>
</feature>
<evidence type="ECO:0000313" key="2">
    <source>
        <dbReference type="EMBL" id="TKB50157.1"/>
    </source>
</evidence>
<feature type="transmembrane region" description="Helical" evidence="1">
    <location>
        <begin position="142"/>
        <end position="167"/>
    </location>
</feature>
<dbReference type="AlphaFoldDB" id="A0A4U1BGM7"/>
<proteinExistence type="predicted"/>
<feature type="transmembrane region" description="Helical" evidence="1">
    <location>
        <begin position="219"/>
        <end position="238"/>
    </location>
</feature>
<keyword evidence="1" id="KW-0472">Membrane</keyword>
<dbReference type="GO" id="GO:0005886">
    <property type="term" value="C:plasma membrane"/>
    <property type="evidence" value="ECO:0007669"/>
    <property type="project" value="UniProtKB-SubCell"/>
</dbReference>